<sequence>MRVLEGQPQEGMTKVEAISLEGYQFRLGHHCFKDDQFKNIPNLRILMLDKASLSGNFERMLPNLRWLSWHFCNISPTLPTNLNLKNLVVLDLSRSMVSEDWAGWSLMKELPILRGTDKLGNLEALFCNPSSLVSALSPGDLHGHRPQFHLILIS</sequence>
<evidence type="ECO:0000313" key="2">
    <source>
        <dbReference type="Proteomes" id="UP000233551"/>
    </source>
</evidence>
<dbReference type="Gene3D" id="3.80.10.10">
    <property type="entry name" value="Ribonuclease Inhibitor"/>
    <property type="match status" value="1"/>
</dbReference>
<gene>
    <name evidence="1" type="ORF">CRG98_013681</name>
</gene>
<comment type="caution">
    <text evidence="1">The sequence shown here is derived from an EMBL/GenBank/DDBJ whole genome shotgun (WGS) entry which is preliminary data.</text>
</comment>
<proteinExistence type="predicted"/>
<keyword evidence="2" id="KW-1185">Reference proteome</keyword>
<accession>A0A2I0KBQ1</accession>
<protein>
    <submittedName>
        <fullName evidence="1">Uncharacterized protein</fullName>
    </submittedName>
</protein>
<dbReference type="SUPFAM" id="SSF52047">
    <property type="entry name" value="RNI-like"/>
    <property type="match status" value="1"/>
</dbReference>
<name>A0A2I0KBQ1_PUNGR</name>
<reference evidence="1 2" key="1">
    <citation type="submission" date="2017-11" db="EMBL/GenBank/DDBJ databases">
        <title>De-novo sequencing of pomegranate (Punica granatum L.) genome.</title>
        <authorList>
            <person name="Akparov Z."/>
            <person name="Amiraslanov A."/>
            <person name="Hajiyeva S."/>
            <person name="Abbasov M."/>
            <person name="Kaur K."/>
            <person name="Hamwieh A."/>
            <person name="Solovyev V."/>
            <person name="Salamov A."/>
            <person name="Braich B."/>
            <person name="Kosarev P."/>
            <person name="Mahmoud A."/>
            <person name="Hajiyev E."/>
            <person name="Babayeva S."/>
            <person name="Izzatullayeva V."/>
            <person name="Mammadov A."/>
            <person name="Mammadov A."/>
            <person name="Sharifova S."/>
            <person name="Ojaghi J."/>
            <person name="Eynullazada K."/>
            <person name="Bayramov B."/>
            <person name="Abdulazimova A."/>
            <person name="Shahmuradov I."/>
        </authorList>
    </citation>
    <scope>NUCLEOTIDE SEQUENCE [LARGE SCALE GENOMIC DNA]</scope>
    <source>
        <strain evidence="2">cv. AG2017</strain>
        <tissue evidence="1">Leaf</tissue>
    </source>
</reference>
<dbReference type="AlphaFoldDB" id="A0A2I0KBQ1"/>
<organism evidence="1 2">
    <name type="scientific">Punica granatum</name>
    <name type="common">Pomegranate</name>
    <dbReference type="NCBI Taxonomy" id="22663"/>
    <lineage>
        <taxon>Eukaryota</taxon>
        <taxon>Viridiplantae</taxon>
        <taxon>Streptophyta</taxon>
        <taxon>Embryophyta</taxon>
        <taxon>Tracheophyta</taxon>
        <taxon>Spermatophyta</taxon>
        <taxon>Magnoliopsida</taxon>
        <taxon>eudicotyledons</taxon>
        <taxon>Gunneridae</taxon>
        <taxon>Pentapetalae</taxon>
        <taxon>rosids</taxon>
        <taxon>malvids</taxon>
        <taxon>Myrtales</taxon>
        <taxon>Lythraceae</taxon>
        <taxon>Punica</taxon>
    </lineage>
</organism>
<dbReference type="EMBL" id="PGOL01000702">
    <property type="protein sequence ID" value="PKI65932.1"/>
    <property type="molecule type" value="Genomic_DNA"/>
</dbReference>
<evidence type="ECO:0000313" key="1">
    <source>
        <dbReference type="EMBL" id="PKI65932.1"/>
    </source>
</evidence>
<dbReference type="Proteomes" id="UP000233551">
    <property type="component" value="Unassembled WGS sequence"/>
</dbReference>
<dbReference type="InterPro" id="IPR032675">
    <property type="entry name" value="LRR_dom_sf"/>
</dbReference>